<feature type="compositionally biased region" description="Polar residues" evidence="9">
    <location>
        <begin position="288"/>
        <end position="299"/>
    </location>
</feature>
<dbReference type="SMART" id="SM00239">
    <property type="entry name" value="C2"/>
    <property type="match status" value="2"/>
</dbReference>
<evidence type="ECO:0000256" key="9">
    <source>
        <dbReference type="SAM" id="MobiDB-lite"/>
    </source>
</evidence>
<feature type="compositionally biased region" description="Polar residues" evidence="9">
    <location>
        <begin position="910"/>
        <end position="922"/>
    </location>
</feature>
<evidence type="ECO:0000256" key="4">
    <source>
        <dbReference type="ARBA" id="ARBA00022771"/>
    </source>
</evidence>
<dbReference type="CDD" id="cd06714">
    <property type="entry name" value="PDZ_RIM-like"/>
    <property type="match status" value="1"/>
</dbReference>
<dbReference type="CDD" id="cd04031">
    <property type="entry name" value="C2A_RIM1alpha"/>
    <property type="match status" value="1"/>
</dbReference>
<feature type="region of interest" description="Disordered" evidence="9">
    <location>
        <begin position="191"/>
        <end position="345"/>
    </location>
</feature>
<dbReference type="SUPFAM" id="SSF50156">
    <property type="entry name" value="PDZ domain-like"/>
    <property type="match status" value="1"/>
</dbReference>
<dbReference type="GO" id="GO:0030154">
    <property type="term" value="P:cell differentiation"/>
    <property type="evidence" value="ECO:0007669"/>
    <property type="project" value="UniProtKB-KW"/>
</dbReference>
<dbReference type="GO" id="GO:0048788">
    <property type="term" value="C:cytoskeleton of presynaptic active zone"/>
    <property type="evidence" value="ECO:0007669"/>
    <property type="project" value="TreeGrafter"/>
</dbReference>
<feature type="compositionally biased region" description="Basic and acidic residues" evidence="9">
    <location>
        <begin position="815"/>
        <end position="825"/>
    </location>
</feature>
<feature type="compositionally biased region" description="Basic and acidic residues" evidence="9">
    <location>
        <begin position="836"/>
        <end position="882"/>
    </location>
</feature>
<keyword evidence="12" id="KW-1185">Reference proteome</keyword>
<evidence type="ECO:0000256" key="2">
    <source>
        <dbReference type="ARBA" id="ARBA00022723"/>
    </source>
</evidence>
<evidence type="ECO:0000256" key="5">
    <source>
        <dbReference type="ARBA" id="ARBA00022782"/>
    </source>
</evidence>
<name>A0A6J2NA82_9CHIR</name>
<evidence type="ECO:0000256" key="6">
    <source>
        <dbReference type="ARBA" id="ARBA00022833"/>
    </source>
</evidence>
<dbReference type="SUPFAM" id="SSF49562">
    <property type="entry name" value="C2 domain (Calcium/lipid-binding domain, CaLB)"/>
    <property type="match status" value="2"/>
</dbReference>
<dbReference type="FunFam" id="2.30.42.10:FF:000003">
    <property type="entry name" value="Regulating synaptic membrane exocytosis protein 1, putative"/>
    <property type="match status" value="1"/>
</dbReference>
<dbReference type="FunFam" id="2.60.40.150:FF:000003">
    <property type="entry name" value="Regulating synaptic membrane exocytosis protein 2"/>
    <property type="match status" value="1"/>
</dbReference>
<keyword evidence="4" id="KW-0863">Zinc-finger</keyword>
<evidence type="ECO:0000313" key="13">
    <source>
        <dbReference type="RefSeq" id="XP_028389382.1"/>
    </source>
</evidence>
<feature type="compositionally biased region" description="Polar residues" evidence="9">
    <location>
        <begin position="741"/>
        <end position="762"/>
    </location>
</feature>
<dbReference type="GO" id="GO:0042734">
    <property type="term" value="C:presynaptic membrane"/>
    <property type="evidence" value="ECO:0007669"/>
    <property type="project" value="TreeGrafter"/>
</dbReference>
<keyword evidence="7" id="KW-0770">Synapse</keyword>
<reference evidence="13" key="1">
    <citation type="submission" date="2025-08" db="UniProtKB">
        <authorList>
            <consortium name="RefSeq"/>
        </authorList>
    </citation>
    <scope>IDENTIFICATION</scope>
    <source>
        <tissue evidence="13">Muscle</tissue>
    </source>
</reference>
<feature type="region of interest" description="Disordered" evidence="9">
    <location>
        <begin position="685"/>
        <end position="720"/>
    </location>
</feature>
<evidence type="ECO:0000256" key="1">
    <source>
        <dbReference type="ARBA" id="ARBA00022553"/>
    </source>
</evidence>
<feature type="compositionally biased region" description="Basic and acidic residues" evidence="9">
    <location>
        <begin position="253"/>
        <end position="270"/>
    </location>
</feature>
<evidence type="ECO:0000256" key="8">
    <source>
        <dbReference type="ARBA" id="ARBA00034103"/>
    </source>
</evidence>
<dbReference type="GO" id="GO:0008270">
    <property type="term" value="F:zinc ion binding"/>
    <property type="evidence" value="ECO:0007669"/>
    <property type="project" value="UniProtKB-KW"/>
</dbReference>
<evidence type="ECO:0000256" key="7">
    <source>
        <dbReference type="ARBA" id="ARBA00023018"/>
    </source>
</evidence>
<protein>
    <submittedName>
        <fullName evidence="13">Regulating synaptic membrane exocytosis protein 2 isoform X27</fullName>
    </submittedName>
</protein>
<dbReference type="Gene3D" id="2.60.40.150">
    <property type="entry name" value="C2 domain"/>
    <property type="match status" value="2"/>
</dbReference>
<dbReference type="InterPro" id="IPR000008">
    <property type="entry name" value="C2_dom"/>
</dbReference>
<feature type="compositionally biased region" description="Basic and acidic residues" evidence="9">
    <location>
        <begin position="50"/>
        <end position="65"/>
    </location>
</feature>
<dbReference type="CTD" id="9699"/>
<accession>A0A6J2NA82</accession>
<dbReference type="Pfam" id="PF00595">
    <property type="entry name" value="PDZ"/>
    <property type="match status" value="1"/>
</dbReference>
<organism evidence="12 13">
    <name type="scientific">Phyllostomus discolor</name>
    <name type="common">pale spear-nosed bat</name>
    <dbReference type="NCBI Taxonomy" id="89673"/>
    <lineage>
        <taxon>Eukaryota</taxon>
        <taxon>Metazoa</taxon>
        <taxon>Chordata</taxon>
        <taxon>Craniata</taxon>
        <taxon>Vertebrata</taxon>
        <taxon>Euteleostomi</taxon>
        <taxon>Mammalia</taxon>
        <taxon>Eutheria</taxon>
        <taxon>Laurasiatheria</taxon>
        <taxon>Chiroptera</taxon>
        <taxon>Yangochiroptera</taxon>
        <taxon>Phyllostomidae</taxon>
        <taxon>Phyllostominae</taxon>
        <taxon>Phyllostomus</taxon>
    </lineage>
</organism>
<comment type="subcellular location">
    <subcellularLocation>
        <location evidence="8">Synapse</location>
    </subcellularLocation>
</comment>
<feature type="region of interest" description="Disordered" evidence="9">
    <location>
        <begin position="741"/>
        <end position="802"/>
    </location>
</feature>
<dbReference type="InterPro" id="IPR035892">
    <property type="entry name" value="C2_domain_sf"/>
</dbReference>
<dbReference type="PROSITE" id="PS50004">
    <property type="entry name" value="C2"/>
    <property type="match status" value="2"/>
</dbReference>
<feature type="compositionally biased region" description="Basic and acidic residues" evidence="9">
    <location>
        <begin position="191"/>
        <end position="212"/>
    </location>
</feature>
<feature type="compositionally biased region" description="Polar residues" evidence="9">
    <location>
        <begin position="229"/>
        <end position="240"/>
    </location>
</feature>
<dbReference type="GO" id="GO:0048167">
    <property type="term" value="P:regulation of synaptic plasticity"/>
    <property type="evidence" value="ECO:0007669"/>
    <property type="project" value="TreeGrafter"/>
</dbReference>
<keyword evidence="5" id="KW-0221">Differentiation</keyword>
<keyword evidence="1" id="KW-0597">Phosphoprotein</keyword>
<dbReference type="InterPro" id="IPR001478">
    <property type="entry name" value="PDZ"/>
</dbReference>
<feature type="compositionally biased region" description="Basic residues" evidence="9">
    <location>
        <begin position="306"/>
        <end position="315"/>
    </location>
</feature>
<evidence type="ECO:0000259" key="10">
    <source>
        <dbReference type="PROSITE" id="PS50004"/>
    </source>
</evidence>
<gene>
    <name evidence="13" type="primary">RIMS2</name>
</gene>
<dbReference type="RefSeq" id="XP_028389382.1">
    <property type="nucleotide sequence ID" value="XM_028533581.2"/>
</dbReference>
<feature type="domain" description="C2" evidence="10">
    <location>
        <begin position="552"/>
        <end position="675"/>
    </location>
</feature>
<dbReference type="Pfam" id="PF00168">
    <property type="entry name" value="C2"/>
    <property type="match status" value="2"/>
</dbReference>
<keyword evidence="2" id="KW-0479">Metal-binding</keyword>
<dbReference type="PANTHER" id="PTHR12157">
    <property type="entry name" value="REGULATING SYNAPTIC MEMBRANE EXOCYTOSIS PROTEIN"/>
    <property type="match status" value="1"/>
</dbReference>
<dbReference type="InterPro" id="IPR036034">
    <property type="entry name" value="PDZ_sf"/>
</dbReference>
<feature type="region of interest" description="Disordered" evidence="9">
    <location>
        <begin position="493"/>
        <end position="526"/>
    </location>
</feature>
<dbReference type="PANTHER" id="PTHR12157:SF15">
    <property type="entry name" value="REGULATING SYNAPTIC MEMBRANE EXOCYTOSIS PROTEIN 2"/>
    <property type="match status" value="1"/>
</dbReference>
<dbReference type="GeneID" id="114514412"/>
<dbReference type="InterPro" id="IPR039032">
    <property type="entry name" value="Rim-like"/>
</dbReference>
<feature type="region of interest" description="Disordered" evidence="9">
    <location>
        <begin position="38"/>
        <end position="158"/>
    </location>
</feature>
<feature type="domain" description="PDZ" evidence="11">
    <location>
        <begin position="399"/>
        <end position="485"/>
    </location>
</feature>
<feature type="compositionally biased region" description="Basic and acidic residues" evidence="9">
    <location>
        <begin position="96"/>
        <end position="107"/>
    </location>
</feature>
<dbReference type="GO" id="GO:2000300">
    <property type="term" value="P:regulation of synaptic vesicle exocytosis"/>
    <property type="evidence" value="ECO:0007669"/>
    <property type="project" value="TreeGrafter"/>
</dbReference>
<feature type="domain" description="C2" evidence="10">
    <location>
        <begin position="1026"/>
        <end position="1144"/>
    </location>
</feature>
<keyword evidence="6" id="KW-0862">Zinc</keyword>
<feature type="compositionally biased region" description="Basic and acidic residues" evidence="9">
    <location>
        <begin position="126"/>
        <end position="144"/>
    </location>
</feature>
<proteinExistence type="predicted"/>
<dbReference type="PROSITE" id="PS50106">
    <property type="entry name" value="PDZ"/>
    <property type="match status" value="1"/>
</dbReference>
<evidence type="ECO:0000313" key="12">
    <source>
        <dbReference type="Proteomes" id="UP000504628"/>
    </source>
</evidence>
<evidence type="ECO:0000256" key="3">
    <source>
        <dbReference type="ARBA" id="ARBA00022737"/>
    </source>
</evidence>
<keyword evidence="3" id="KW-0677">Repeat</keyword>
<dbReference type="Gene3D" id="2.30.42.10">
    <property type="match status" value="1"/>
</dbReference>
<feature type="compositionally biased region" description="Acidic residues" evidence="9">
    <location>
        <begin position="336"/>
        <end position="345"/>
    </location>
</feature>
<dbReference type="GO" id="GO:0031267">
    <property type="term" value="F:small GTPase binding"/>
    <property type="evidence" value="ECO:0007669"/>
    <property type="project" value="InterPro"/>
</dbReference>
<dbReference type="GO" id="GO:0048791">
    <property type="term" value="P:calcium ion-regulated exocytosis of neurotransmitter"/>
    <property type="evidence" value="ECO:0007669"/>
    <property type="project" value="TreeGrafter"/>
</dbReference>
<dbReference type="GO" id="GO:0042391">
    <property type="term" value="P:regulation of membrane potential"/>
    <property type="evidence" value="ECO:0007669"/>
    <property type="project" value="TreeGrafter"/>
</dbReference>
<dbReference type="FunFam" id="2.60.40.150:FF:000001">
    <property type="entry name" value="Regulating synaptic membrane exocytosis 3, isoform CRA_a"/>
    <property type="match status" value="1"/>
</dbReference>
<feature type="region of interest" description="Disordered" evidence="9">
    <location>
        <begin position="815"/>
        <end position="960"/>
    </location>
</feature>
<dbReference type="SMART" id="SM00228">
    <property type="entry name" value="PDZ"/>
    <property type="match status" value="1"/>
</dbReference>
<evidence type="ECO:0000259" key="11">
    <source>
        <dbReference type="PROSITE" id="PS50106"/>
    </source>
</evidence>
<sequence length="1180" mass="134581">MQFETLRQVCNSVLSHFHGVFSSPPNILQNELFGQTLNNNARKRSPSLSRDQKRRYDQREEREEYSQYATSDSAMPRSPSDYADRRSQREPQFYEESDHISYRDSNRRSHKHSKEYIVDDEDVESRDEYERQRREEEYQARYRSDPNLARYPVKPQPYEEQMRIHAEVSRARHERRHSDVSLANAELEDSRISMLRMERPSRQRSVSERRAAMENQRSYSMERTREAQGPSSYPQRTTNHSPPTPRRSPIPIDRQDMRRTDSLRKQHHLDPSSAVRKTKREKMETMLRNDSLSSDQSESVRPPPPKPHKSKKGGKMRQVSLSSSEEELASTPEYTSCDDVEIESESVSEKGDMDYNWLDHASWHSSEASPMSLHPVTWQPSKDGDCLIGRILLNKRLKDGSVPRDSGAMLGLKVVGGKMTESGRLCAFITKVKRGSLADTVGHLRPGDEVLEWNGRLLQGATFEEVYNIILESKPEPQVELVVSRPIGDIPRIPDSTHAQLESSSSSFESQKMDRPSISVTSPMSPGMLRDAPQFLSGQLASQSLSRRTTPFVPRVQIKLWFDKVGHQLIVTILGAKDLPSREDGRPRNPYVKIYFLPDRSDKNKRRTKTVKKTLEPKWNQTFIYSPVHRREFRERMLEITLWDQARVREEESEFLGEILIELETALLDDEPHWYKLQTHDISSLPLPRPSPHMPRRQLHGESPTRRLQRSKRISDSEVSDYDCDDGIGVVSDYRHNGRDLQSSTLSVPEQVMSSNHCSPSGSRHRVDVIGRTRSWSPSVPPPQSRNVEQGLRGTRSTTGHYNTVSRMDRHRVMDDHYSPDRDSHFLTLPRSRHSQTIERHHRDGRDCEAADRQPYHRSRSTEQRPLLERTTTRSRSTERPDTNLMRSMPSLMTGRSAPPSPALSRSHPCTGSVQTSPSSTPVAGRRGRQLPQLPPKGTLERKAGGKKLRSTVQRSTETGLAVEMRNWMTRQASRESTDGSMNSYSSEGNLIFPGVRLASDSQFSDFLDGLGPAQLVGRQTLATPAMGDIQVGMMDKKGQLEVEIIRARGLVVKPGSKTLPAPYVKVYLLDNGVCVAKKKTKVARKTLEPLYQQLLSFEESPQGKVLQIIVWGDYGRMDHKSFMGVAQILLDELELSNMVIGWYKLFPPSSLVDPTLAPLTRRASQSSLESSTGPSYSRS</sequence>
<dbReference type="AlphaFoldDB" id="A0A6J2NA82"/>
<dbReference type="Proteomes" id="UP000504628">
    <property type="component" value="Chromosome 7"/>
</dbReference>
<dbReference type="GO" id="GO:0050806">
    <property type="term" value="P:positive regulation of synaptic transmission"/>
    <property type="evidence" value="ECO:0007669"/>
    <property type="project" value="TreeGrafter"/>
</dbReference>
<dbReference type="CDD" id="cd04028">
    <property type="entry name" value="C2B_RIM1alpha"/>
    <property type="match status" value="1"/>
</dbReference>
<dbReference type="GO" id="GO:0044325">
    <property type="term" value="F:transmembrane transporter binding"/>
    <property type="evidence" value="ECO:0007669"/>
    <property type="project" value="TreeGrafter"/>
</dbReference>